<dbReference type="InterPro" id="IPR042099">
    <property type="entry name" value="ANL_N_sf"/>
</dbReference>
<reference evidence="2" key="1">
    <citation type="submission" date="2016-10" db="EMBL/GenBank/DDBJ databases">
        <authorList>
            <person name="Varghese N."/>
            <person name="Submissions S."/>
        </authorList>
    </citation>
    <scope>NUCLEOTIDE SEQUENCE [LARGE SCALE GENOMIC DNA]</scope>
    <source>
        <strain evidence="2">YR281</strain>
    </source>
</reference>
<feature type="domain" description="AMP-dependent synthetase/ligase" evidence="1">
    <location>
        <begin position="15"/>
        <end position="86"/>
    </location>
</feature>
<dbReference type="PANTHER" id="PTHR43767:SF1">
    <property type="entry name" value="NONRIBOSOMAL PEPTIDE SYNTHASE PES1 (EUROFUNG)-RELATED"/>
    <property type="match status" value="1"/>
</dbReference>
<dbReference type="SUPFAM" id="SSF56801">
    <property type="entry name" value="Acetyl-CoA synthetase-like"/>
    <property type="match status" value="1"/>
</dbReference>
<dbReference type="PANTHER" id="PTHR43767">
    <property type="entry name" value="LONG-CHAIN-FATTY-ACID--COA LIGASE"/>
    <property type="match status" value="1"/>
</dbReference>
<dbReference type="Proteomes" id="UP000198900">
    <property type="component" value="Unassembled WGS sequence"/>
</dbReference>
<proteinExistence type="predicted"/>
<comment type="caution">
    <text evidence="2">The sequence shown here is derived from an EMBL/GenBank/DDBJ whole genome shotgun (WGS) entry which is preliminary data.</text>
</comment>
<dbReference type="Pfam" id="PF00501">
    <property type="entry name" value="AMP-binding"/>
    <property type="match status" value="1"/>
</dbReference>
<dbReference type="EMBL" id="FNDI01000019">
    <property type="protein sequence ID" value="SDI55398.1"/>
    <property type="molecule type" value="Genomic_DNA"/>
</dbReference>
<dbReference type="InterPro" id="IPR050237">
    <property type="entry name" value="ATP-dep_AMP-bd_enzyme"/>
</dbReference>
<gene>
    <name evidence="2" type="ORF">SAMN04487926_11925</name>
</gene>
<evidence type="ECO:0000259" key="1">
    <source>
        <dbReference type="Pfam" id="PF00501"/>
    </source>
</evidence>
<dbReference type="RefSeq" id="WP_167306563.1">
    <property type="nucleotide sequence ID" value="NZ_FNDI01000019.1"/>
</dbReference>
<dbReference type="Gene3D" id="3.40.50.12780">
    <property type="entry name" value="N-terminal domain of ligase-like"/>
    <property type="match status" value="1"/>
</dbReference>
<organism evidence="2 3">
    <name type="scientific">Paraburkholderia steynii</name>
    <dbReference type="NCBI Taxonomy" id="1245441"/>
    <lineage>
        <taxon>Bacteria</taxon>
        <taxon>Pseudomonadati</taxon>
        <taxon>Pseudomonadota</taxon>
        <taxon>Betaproteobacteria</taxon>
        <taxon>Burkholderiales</taxon>
        <taxon>Burkholderiaceae</taxon>
        <taxon>Paraburkholderia</taxon>
    </lineage>
</organism>
<evidence type="ECO:0000313" key="2">
    <source>
        <dbReference type="EMBL" id="SDI55398.1"/>
    </source>
</evidence>
<accession>A0A7Z7BDY3</accession>
<evidence type="ECO:0000313" key="3">
    <source>
        <dbReference type="Proteomes" id="UP000198900"/>
    </source>
</evidence>
<sequence>MMERFHEYFEHGAIRLQYKIALTVDGRSTTYRKLLDYTWTIAETLYHLGVPAGARVAICSEMSMNAVAAAFGILKTGCVLVCVQHMNSTVEHLHGWNGHHGRPL</sequence>
<protein>
    <submittedName>
        <fullName evidence="2">AMP-binding enzyme</fullName>
    </submittedName>
</protein>
<keyword evidence="3" id="KW-1185">Reference proteome</keyword>
<name>A0A7Z7BDY3_9BURK</name>
<dbReference type="InterPro" id="IPR000873">
    <property type="entry name" value="AMP-dep_synth/lig_dom"/>
</dbReference>
<dbReference type="AlphaFoldDB" id="A0A7Z7BDY3"/>